<dbReference type="SMART" id="SM00028">
    <property type="entry name" value="TPR"/>
    <property type="match status" value="2"/>
</dbReference>
<reference evidence="2" key="1">
    <citation type="submission" date="2021-02" db="EMBL/GenBank/DDBJ databases">
        <authorList>
            <person name="Nowell W R."/>
        </authorList>
    </citation>
    <scope>NUCLEOTIDE SEQUENCE</scope>
</reference>
<dbReference type="EMBL" id="CAJOAY010003496">
    <property type="protein sequence ID" value="CAF4025338.1"/>
    <property type="molecule type" value="Genomic_DNA"/>
</dbReference>
<evidence type="ECO:0000313" key="1">
    <source>
        <dbReference type="EMBL" id="CAF1455009.1"/>
    </source>
</evidence>
<dbReference type="SUPFAM" id="SSF48452">
    <property type="entry name" value="TPR-like"/>
    <property type="match status" value="1"/>
</dbReference>
<comment type="caution">
    <text evidence="2">The sequence shown here is derived from an EMBL/GenBank/DDBJ whole genome shotgun (WGS) entry which is preliminary data.</text>
</comment>
<gene>
    <name evidence="2" type="ORF">OKA104_LOCUS31230</name>
    <name evidence="1" type="ORF">VCS650_LOCUS39701</name>
</gene>
<evidence type="ECO:0008006" key="4">
    <source>
        <dbReference type="Google" id="ProtNLM"/>
    </source>
</evidence>
<evidence type="ECO:0000313" key="2">
    <source>
        <dbReference type="EMBL" id="CAF4025338.1"/>
    </source>
</evidence>
<dbReference type="InterPro" id="IPR019734">
    <property type="entry name" value="TPR_rpt"/>
</dbReference>
<sequence length="136" mass="16244">MSGDILKRHHMKILLQIGEYDKAERIFLQMDHEEGRISVAELKGNFYLAMKQYERDIDHYKQSLKLRQKALLAPHQDIAKSYSAIAMAYKFWKQYPESVDYYQRAIKQYNRTLKDNHPLIIQIKASLLKLQHKINH</sequence>
<organism evidence="2 3">
    <name type="scientific">Adineta steineri</name>
    <dbReference type="NCBI Taxonomy" id="433720"/>
    <lineage>
        <taxon>Eukaryota</taxon>
        <taxon>Metazoa</taxon>
        <taxon>Spiralia</taxon>
        <taxon>Gnathifera</taxon>
        <taxon>Rotifera</taxon>
        <taxon>Eurotatoria</taxon>
        <taxon>Bdelloidea</taxon>
        <taxon>Adinetida</taxon>
        <taxon>Adinetidae</taxon>
        <taxon>Adineta</taxon>
    </lineage>
</organism>
<evidence type="ECO:0000313" key="3">
    <source>
        <dbReference type="Proteomes" id="UP000663881"/>
    </source>
</evidence>
<accession>A0A819QA50</accession>
<dbReference type="Proteomes" id="UP000663881">
    <property type="component" value="Unassembled WGS sequence"/>
</dbReference>
<dbReference type="Gene3D" id="1.25.40.10">
    <property type="entry name" value="Tetratricopeptide repeat domain"/>
    <property type="match status" value="1"/>
</dbReference>
<dbReference type="Pfam" id="PF13424">
    <property type="entry name" value="TPR_12"/>
    <property type="match status" value="1"/>
</dbReference>
<dbReference type="InterPro" id="IPR011990">
    <property type="entry name" value="TPR-like_helical_dom_sf"/>
</dbReference>
<dbReference type="OrthoDB" id="10023700at2759"/>
<dbReference type="Proteomes" id="UP000663891">
    <property type="component" value="Unassembled WGS sequence"/>
</dbReference>
<dbReference type="AlphaFoldDB" id="A0A819QA50"/>
<proteinExistence type="predicted"/>
<name>A0A819QA50_9BILA</name>
<protein>
    <recommendedName>
        <fullName evidence="4">Tetratricopeptide repeat protein</fullName>
    </recommendedName>
</protein>
<dbReference type="EMBL" id="CAJNON010001353">
    <property type="protein sequence ID" value="CAF1455009.1"/>
    <property type="molecule type" value="Genomic_DNA"/>
</dbReference>